<protein>
    <recommendedName>
        <fullName evidence="6">ATP-dependent Clp protease proteolytic subunit</fullName>
    </recommendedName>
</protein>
<keyword evidence="5" id="KW-0720">Serine protease</keyword>
<name>A0A849BF12_9ACTN</name>
<accession>A0A849BF12</accession>
<proteinExistence type="inferred from homology"/>
<dbReference type="RefSeq" id="WP_171201518.1">
    <property type="nucleotide sequence ID" value="NZ_BAAANP010000006.1"/>
</dbReference>
<dbReference type="GO" id="GO:0051117">
    <property type="term" value="F:ATPase binding"/>
    <property type="evidence" value="ECO:0007669"/>
    <property type="project" value="TreeGrafter"/>
</dbReference>
<dbReference type="PANTHER" id="PTHR10381:SF70">
    <property type="entry name" value="ATP-DEPENDENT CLP PROTEASE PROTEOLYTIC SUBUNIT"/>
    <property type="match status" value="1"/>
</dbReference>
<evidence type="ECO:0000256" key="1">
    <source>
        <dbReference type="ARBA" id="ARBA00007039"/>
    </source>
</evidence>
<evidence type="ECO:0000313" key="9">
    <source>
        <dbReference type="Proteomes" id="UP000555552"/>
    </source>
</evidence>
<dbReference type="PANTHER" id="PTHR10381">
    <property type="entry name" value="ATP-DEPENDENT CLP PROTEASE PROTEOLYTIC SUBUNIT"/>
    <property type="match status" value="1"/>
</dbReference>
<dbReference type="EMBL" id="JABEMA010000004">
    <property type="protein sequence ID" value="NNH21649.1"/>
    <property type="molecule type" value="Genomic_DNA"/>
</dbReference>
<evidence type="ECO:0000256" key="3">
    <source>
        <dbReference type="ARBA" id="ARBA00022670"/>
    </source>
</evidence>
<evidence type="ECO:0000256" key="7">
    <source>
        <dbReference type="SAM" id="MobiDB-lite"/>
    </source>
</evidence>
<gene>
    <name evidence="8" type="ORF">HLB09_00820</name>
</gene>
<organism evidence="8 9">
    <name type="scientific">Pseudokineococcus marinus</name>
    <dbReference type="NCBI Taxonomy" id="351215"/>
    <lineage>
        <taxon>Bacteria</taxon>
        <taxon>Bacillati</taxon>
        <taxon>Actinomycetota</taxon>
        <taxon>Actinomycetes</taxon>
        <taxon>Kineosporiales</taxon>
        <taxon>Kineosporiaceae</taxon>
        <taxon>Pseudokineococcus</taxon>
    </lineage>
</organism>
<dbReference type="AlphaFoldDB" id="A0A849BF12"/>
<dbReference type="InterPro" id="IPR023562">
    <property type="entry name" value="ClpP/TepA"/>
</dbReference>
<dbReference type="PRINTS" id="PR00127">
    <property type="entry name" value="CLPPROTEASEP"/>
</dbReference>
<comment type="caution">
    <text evidence="8">The sequence shown here is derived from an EMBL/GenBank/DDBJ whole genome shotgun (WGS) entry which is preliminary data.</text>
</comment>
<dbReference type="Proteomes" id="UP000555552">
    <property type="component" value="Unassembled WGS sequence"/>
</dbReference>
<dbReference type="InterPro" id="IPR029045">
    <property type="entry name" value="ClpP/crotonase-like_dom_sf"/>
</dbReference>
<evidence type="ECO:0000313" key="8">
    <source>
        <dbReference type="EMBL" id="NNH21649.1"/>
    </source>
</evidence>
<keyword evidence="2" id="KW-0963">Cytoplasm</keyword>
<evidence type="ECO:0000256" key="6">
    <source>
        <dbReference type="RuleBase" id="RU003567"/>
    </source>
</evidence>
<keyword evidence="4" id="KW-0378">Hydrolase</keyword>
<dbReference type="GO" id="GO:0009368">
    <property type="term" value="C:endopeptidase Clp complex"/>
    <property type="evidence" value="ECO:0007669"/>
    <property type="project" value="TreeGrafter"/>
</dbReference>
<feature type="region of interest" description="Disordered" evidence="7">
    <location>
        <begin position="381"/>
        <end position="404"/>
    </location>
</feature>
<feature type="region of interest" description="Disordered" evidence="7">
    <location>
        <begin position="225"/>
        <end position="247"/>
    </location>
</feature>
<dbReference type="NCBIfam" id="NF045542">
    <property type="entry name" value="Clp_rel_HeadMat"/>
    <property type="match status" value="1"/>
</dbReference>
<dbReference type="Gene3D" id="3.90.226.10">
    <property type="entry name" value="2-enoyl-CoA Hydratase, Chain A, domain 1"/>
    <property type="match status" value="1"/>
</dbReference>
<dbReference type="InterPro" id="IPR001907">
    <property type="entry name" value="ClpP"/>
</dbReference>
<feature type="compositionally biased region" description="Basic and acidic residues" evidence="7">
    <location>
        <begin position="383"/>
        <end position="404"/>
    </location>
</feature>
<evidence type="ECO:0000256" key="5">
    <source>
        <dbReference type="ARBA" id="ARBA00022825"/>
    </source>
</evidence>
<dbReference type="CDD" id="cd07016">
    <property type="entry name" value="S14_ClpP_1"/>
    <property type="match status" value="1"/>
</dbReference>
<keyword evidence="9" id="KW-1185">Reference proteome</keyword>
<dbReference type="GO" id="GO:0004252">
    <property type="term" value="F:serine-type endopeptidase activity"/>
    <property type="evidence" value="ECO:0007669"/>
    <property type="project" value="InterPro"/>
</dbReference>
<sequence length="411" mass="43116">MTQLADRFHFLARTGGRDKTPVRATAPSVGGTAAVAVLRLYDPIDSWGEWFGVSAKEFAAVLDELPATTTTVELHVNSPGGEVWEGLAIYNALRQHPARVVVVVDGIAASAASVVAMAGDEVVMSPGAELMVHDAWGLCVGDAAEMERMAADLSRESQNLAGLYARRAGGTADEWRDVMRAETWFTAEEAVASGLADRVDEDGDEEQAATARARFDLSVFAHAGRAAAPAPHTPAPAPAGSGSTPLQEGSRAVAFTDEQLTTMRQELGLGGDADEATIVAALTEALAERAEPSAPSPTASLPEGTSLIETATLDELRADARAGREARTQQITDRNDALVRAAVDDGRIPPVRADHWRAQLAADPGAAEVLASLEPGTVPLAAKGHDGDHDGAGNDPVADVRESPVYRNWRV</sequence>
<dbReference type="SUPFAM" id="SSF52096">
    <property type="entry name" value="ClpP/crotonase"/>
    <property type="match status" value="1"/>
</dbReference>
<dbReference type="Pfam" id="PF00574">
    <property type="entry name" value="CLP_protease"/>
    <property type="match status" value="1"/>
</dbReference>
<reference evidence="8 9" key="1">
    <citation type="submission" date="2020-05" db="EMBL/GenBank/DDBJ databases">
        <title>MicrobeNet Type strains.</title>
        <authorList>
            <person name="Nicholson A.C."/>
        </authorList>
    </citation>
    <scope>NUCLEOTIDE SEQUENCE [LARGE SCALE GENOMIC DNA]</scope>
    <source>
        <strain evidence="8 9">JCM 14547</strain>
    </source>
</reference>
<evidence type="ECO:0000256" key="4">
    <source>
        <dbReference type="ARBA" id="ARBA00022801"/>
    </source>
</evidence>
<keyword evidence="3" id="KW-0645">Protease</keyword>
<dbReference type="GO" id="GO:0004176">
    <property type="term" value="F:ATP-dependent peptidase activity"/>
    <property type="evidence" value="ECO:0007669"/>
    <property type="project" value="InterPro"/>
</dbReference>
<dbReference type="GO" id="GO:0006515">
    <property type="term" value="P:protein quality control for misfolded or incompletely synthesized proteins"/>
    <property type="evidence" value="ECO:0007669"/>
    <property type="project" value="TreeGrafter"/>
</dbReference>
<evidence type="ECO:0000256" key="2">
    <source>
        <dbReference type="ARBA" id="ARBA00022490"/>
    </source>
</evidence>
<comment type="similarity">
    <text evidence="1 6">Belongs to the peptidase S14 family.</text>
</comment>